<dbReference type="InterPro" id="IPR034428">
    <property type="entry name" value="ThiH/NoCL/HydG-like"/>
</dbReference>
<feature type="domain" description="Biotin and thiamin synthesis-associated" evidence="7">
    <location>
        <begin position="161"/>
        <end position="268"/>
    </location>
</feature>
<dbReference type="InterPro" id="IPR024007">
    <property type="entry name" value="FeFe-hyd_mat_HydG"/>
</dbReference>
<evidence type="ECO:0000256" key="4">
    <source>
        <dbReference type="ARBA" id="ARBA00022723"/>
    </source>
</evidence>
<dbReference type="GO" id="GO:0046872">
    <property type="term" value="F:metal ion binding"/>
    <property type="evidence" value="ECO:0007669"/>
    <property type="project" value="UniProtKB-KW"/>
</dbReference>
<dbReference type="PANTHER" id="PTHR43583">
    <property type="entry name" value="2-IMINOACETATE SYNTHASE"/>
    <property type="match status" value="1"/>
</dbReference>
<organism evidence="8 9">
    <name type="scientific">candidate division WOR-1 bacterium RIFOXYB2_FULL_36_35</name>
    <dbReference type="NCBI Taxonomy" id="1802578"/>
    <lineage>
        <taxon>Bacteria</taxon>
        <taxon>Bacillati</taxon>
        <taxon>Saganbacteria</taxon>
    </lineage>
</organism>
<evidence type="ECO:0000313" key="9">
    <source>
        <dbReference type="Proteomes" id="UP000177905"/>
    </source>
</evidence>
<keyword evidence="2" id="KW-0004">4Fe-4S</keyword>
<comment type="caution">
    <text evidence="8">The sequence shown here is derived from an EMBL/GenBank/DDBJ whole genome shotgun (WGS) entry which is preliminary data.</text>
</comment>
<dbReference type="GO" id="GO:0051539">
    <property type="term" value="F:4 iron, 4 sulfur cluster binding"/>
    <property type="evidence" value="ECO:0007669"/>
    <property type="project" value="UniProtKB-KW"/>
</dbReference>
<reference evidence="8 9" key="1">
    <citation type="journal article" date="2016" name="Nat. Commun.">
        <title>Thousands of microbial genomes shed light on interconnected biogeochemical processes in an aquifer system.</title>
        <authorList>
            <person name="Anantharaman K."/>
            <person name="Brown C.T."/>
            <person name="Hug L.A."/>
            <person name="Sharon I."/>
            <person name="Castelle C.J."/>
            <person name="Probst A.J."/>
            <person name="Thomas B.C."/>
            <person name="Singh A."/>
            <person name="Wilkins M.J."/>
            <person name="Karaoz U."/>
            <person name="Brodie E.L."/>
            <person name="Williams K.H."/>
            <person name="Hubbard S.S."/>
            <person name="Banfield J.F."/>
        </authorList>
    </citation>
    <scope>NUCLEOTIDE SEQUENCE [LARGE SCALE GENOMIC DNA]</scope>
</reference>
<evidence type="ECO:0000259" key="7">
    <source>
        <dbReference type="SMART" id="SM00876"/>
    </source>
</evidence>
<sequence length="357" mass="40258">CFLSMLQIKQETEAILKAGQKRILLVAGESYPNDSFQYILDAIKTVYSARDGKNNIRRVNVNIAPLNIDQFKELKKSGIGTYQLFQETYHKETYEKMHVKGPKADYEKRINTIDKAFEAEIDDVGLGVLFGLYDYKFEVLALMMHIEYLEKKFGLGPHTLSVPRLEPAIGSSVSLKPPYPVSDIDFKKIIAVLRLSVPYTGIILSTRETPEIRRESFSLGISQISAGSRTNPGGYSDGGIENREQFSLGDHRQLDEVILDVCRMGYIPSFCTGCYRLGRTGLDFMELAKPGEIKNKCLPNALISFKEYICDYASEDVKILGDKMILDSIDKIKNENIKKFVINSLGNVEQGARDIYC</sequence>
<keyword evidence="5" id="KW-0408">Iron</keyword>
<dbReference type="InterPro" id="IPR010722">
    <property type="entry name" value="BATS_dom"/>
</dbReference>
<keyword evidence="3" id="KW-0949">S-adenosyl-L-methionine</keyword>
<dbReference type="EMBL" id="MEUA01000049">
    <property type="protein sequence ID" value="OGC13700.1"/>
    <property type="molecule type" value="Genomic_DNA"/>
</dbReference>
<dbReference type="SUPFAM" id="SSF102114">
    <property type="entry name" value="Radical SAM enzymes"/>
    <property type="match status" value="1"/>
</dbReference>
<dbReference type="SMART" id="SM00876">
    <property type="entry name" value="BATS"/>
    <property type="match status" value="1"/>
</dbReference>
<evidence type="ECO:0000256" key="3">
    <source>
        <dbReference type="ARBA" id="ARBA00022691"/>
    </source>
</evidence>
<dbReference type="NCBIfam" id="TIGR03955">
    <property type="entry name" value="rSAM_HydG"/>
    <property type="match status" value="1"/>
</dbReference>
<protein>
    <submittedName>
        <fullName evidence="8">[FeFe] hydrogenase H-cluster radical SAM maturase HydG</fullName>
    </submittedName>
</protein>
<feature type="non-terminal residue" evidence="8">
    <location>
        <position position="1"/>
    </location>
</feature>
<evidence type="ECO:0000256" key="6">
    <source>
        <dbReference type="ARBA" id="ARBA00023014"/>
    </source>
</evidence>
<evidence type="ECO:0000256" key="5">
    <source>
        <dbReference type="ARBA" id="ARBA00023004"/>
    </source>
</evidence>
<dbReference type="Proteomes" id="UP000177905">
    <property type="component" value="Unassembled WGS sequence"/>
</dbReference>
<dbReference type="Pfam" id="PF06968">
    <property type="entry name" value="BATS"/>
    <property type="match status" value="1"/>
</dbReference>
<keyword evidence="6" id="KW-0411">Iron-sulfur</keyword>
<evidence type="ECO:0000256" key="1">
    <source>
        <dbReference type="ARBA" id="ARBA00001966"/>
    </source>
</evidence>
<dbReference type="Gene3D" id="3.20.20.70">
    <property type="entry name" value="Aldolase class I"/>
    <property type="match status" value="1"/>
</dbReference>
<name>A0A1F4RZV6_UNCSA</name>
<gene>
    <name evidence="8" type="ORF">A2290_02070</name>
</gene>
<accession>A0A1F4RZV6</accession>
<keyword evidence="4" id="KW-0479">Metal-binding</keyword>
<dbReference type="PANTHER" id="PTHR43583:SF2">
    <property type="entry name" value="THIAZOLE BIOSYNTHESIS PROTEIN"/>
    <property type="match status" value="1"/>
</dbReference>
<evidence type="ECO:0000313" key="8">
    <source>
        <dbReference type="EMBL" id="OGC13700.1"/>
    </source>
</evidence>
<dbReference type="GO" id="GO:0003824">
    <property type="term" value="F:catalytic activity"/>
    <property type="evidence" value="ECO:0007669"/>
    <property type="project" value="InterPro"/>
</dbReference>
<comment type="cofactor">
    <cofactor evidence="1">
        <name>[4Fe-4S] cluster</name>
        <dbReference type="ChEBI" id="CHEBI:49883"/>
    </cofactor>
</comment>
<proteinExistence type="predicted"/>
<dbReference type="AlphaFoldDB" id="A0A1F4RZV6"/>
<dbReference type="InterPro" id="IPR007197">
    <property type="entry name" value="rSAM"/>
</dbReference>
<dbReference type="GO" id="GO:0042364">
    <property type="term" value="P:water-soluble vitamin biosynthetic process"/>
    <property type="evidence" value="ECO:0007669"/>
    <property type="project" value="UniProtKB-ARBA"/>
</dbReference>
<evidence type="ECO:0000256" key="2">
    <source>
        <dbReference type="ARBA" id="ARBA00022485"/>
    </source>
</evidence>
<dbReference type="Pfam" id="PF04055">
    <property type="entry name" value="Radical_SAM"/>
    <property type="match status" value="1"/>
</dbReference>
<dbReference type="GO" id="GO:0044272">
    <property type="term" value="P:sulfur compound biosynthetic process"/>
    <property type="evidence" value="ECO:0007669"/>
    <property type="project" value="UniProtKB-ARBA"/>
</dbReference>
<dbReference type="InterPro" id="IPR058240">
    <property type="entry name" value="rSAM_sf"/>
</dbReference>
<dbReference type="InterPro" id="IPR013785">
    <property type="entry name" value="Aldolase_TIM"/>
</dbReference>